<reference evidence="2" key="1">
    <citation type="submission" date="2013-02" db="EMBL/GenBank/DDBJ databases">
        <authorList>
            <consortium name="The Broad Institute Genome Sequencing Platform"/>
            <person name="Cuomo C."/>
            <person name="Becnel J."/>
            <person name="Sanscrainte N."/>
            <person name="Walker B."/>
            <person name="Young S.K."/>
            <person name="Zeng Q."/>
            <person name="Gargeya S."/>
            <person name="Fitzgerald M."/>
            <person name="Haas B."/>
            <person name="Abouelleil A."/>
            <person name="Alvarado L."/>
            <person name="Arachchi H.M."/>
            <person name="Berlin A.M."/>
            <person name="Chapman S.B."/>
            <person name="Dewar J."/>
            <person name="Goldberg J."/>
            <person name="Griggs A."/>
            <person name="Gujja S."/>
            <person name="Hansen M."/>
            <person name="Howarth C."/>
            <person name="Imamovic A."/>
            <person name="Larimer J."/>
            <person name="McCowan C."/>
            <person name="Murphy C."/>
            <person name="Neiman D."/>
            <person name="Pearson M."/>
            <person name="Priest M."/>
            <person name="Roberts A."/>
            <person name="Saif S."/>
            <person name="Shea T."/>
            <person name="Sisk P."/>
            <person name="Sykes S."/>
            <person name="Wortman J."/>
            <person name="Nusbaum C."/>
            <person name="Birren B."/>
        </authorList>
    </citation>
    <scope>NUCLEOTIDE SEQUENCE [LARGE SCALE GENOMIC DNA]</scope>
    <source>
        <strain evidence="2">PRA339</strain>
    </source>
</reference>
<dbReference type="EMBL" id="KK365139">
    <property type="protein sequence ID" value="KCZ81601.1"/>
    <property type="molecule type" value="Genomic_DNA"/>
</dbReference>
<protein>
    <submittedName>
        <fullName evidence="1">Uncharacterized protein</fullName>
    </submittedName>
</protein>
<dbReference type="AlphaFoldDB" id="A0A059F3T8"/>
<organism evidence="1 2">
    <name type="scientific">Anncaliia algerae PRA339</name>
    <dbReference type="NCBI Taxonomy" id="1288291"/>
    <lineage>
        <taxon>Eukaryota</taxon>
        <taxon>Fungi</taxon>
        <taxon>Fungi incertae sedis</taxon>
        <taxon>Microsporidia</taxon>
        <taxon>Tubulinosematoidea</taxon>
        <taxon>Tubulinosematidae</taxon>
        <taxon>Anncaliia</taxon>
    </lineage>
</organism>
<dbReference type="Proteomes" id="UP000030655">
    <property type="component" value="Unassembled WGS sequence"/>
</dbReference>
<dbReference type="VEuPathDB" id="MicrosporidiaDB:H312_00925"/>
<reference evidence="1 2" key="2">
    <citation type="submission" date="2014-03" db="EMBL/GenBank/DDBJ databases">
        <title>The Genome Sequence of Anncaliia algerae insect isolate PRA339.</title>
        <authorList>
            <consortium name="The Broad Institute Genome Sequencing Platform"/>
            <consortium name="The Broad Institute Genome Sequencing Center for Infectious Disease"/>
            <person name="Cuomo C."/>
            <person name="Becnel J."/>
            <person name="Sanscrainte N."/>
            <person name="Walker B."/>
            <person name="Young S.K."/>
            <person name="Zeng Q."/>
            <person name="Gargeya S."/>
            <person name="Fitzgerald M."/>
            <person name="Haas B."/>
            <person name="Abouelleil A."/>
            <person name="Alvarado L."/>
            <person name="Arachchi H.M."/>
            <person name="Berlin A.M."/>
            <person name="Chapman S.B."/>
            <person name="Dewar J."/>
            <person name="Goldberg J."/>
            <person name="Griggs A."/>
            <person name="Gujja S."/>
            <person name="Hansen M."/>
            <person name="Howarth C."/>
            <person name="Imamovic A."/>
            <person name="Larimer J."/>
            <person name="McCowan C."/>
            <person name="Murphy C."/>
            <person name="Neiman D."/>
            <person name="Pearson M."/>
            <person name="Priest M."/>
            <person name="Roberts A."/>
            <person name="Saif S."/>
            <person name="Shea T."/>
            <person name="Sisk P."/>
            <person name="Sykes S."/>
            <person name="Wortman J."/>
            <person name="Nusbaum C."/>
            <person name="Birren B."/>
        </authorList>
    </citation>
    <scope>NUCLEOTIDE SEQUENCE [LARGE SCALE GENOMIC DNA]</scope>
    <source>
        <strain evidence="1 2">PRA339</strain>
    </source>
</reference>
<keyword evidence="2" id="KW-1185">Reference proteome</keyword>
<name>A0A059F3T8_9MICR</name>
<proteinExistence type="predicted"/>
<evidence type="ECO:0000313" key="2">
    <source>
        <dbReference type="Proteomes" id="UP000030655"/>
    </source>
</evidence>
<accession>A0A059F3T8</accession>
<gene>
    <name evidence="1" type="ORF">H312_00925</name>
</gene>
<evidence type="ECO:0000313" key="1">
    <source>
        <dbReference type="EMBL" id="KCZ81601.1"/>
    </source>
</evidence>
<dbReference type="HOGENOM" id="CLU_2526999_0_0_1"/>
<sequence length="84" mass="10201">MRTLTLIYSMELNDSYIENKKYFNISEDIPDKEIVIVNKKEIKNGKKFRKKKKKNEKNKSKLATEEEKKIKKKYFELKIMNLQI</sequence>